<keyword evidence="5 7" id="KW-0067">ATP-binding</keyword>
<evidence type="ECO:0000256" key="3">
    <source>
        <dbReference type="ARBA" id="ARBA00022475"/>
    </source>
</evidence>
<accession>A0A9X1VWI3</accession>
<dbReference type="SMART" id="SM00382">
    <property type="entry name" value="AAA"/>
    <property type="match status" value="1"/>
</dbReference>
<dbReference type="InterPro" id="IPR027417">
    <property type="entry name" value="P-loop_NTPase"/>
</dbReference>
<reference evidence="7" key="1">
    <citation type="submission" date="2022-03" db="EMBL/GenBank/DDBJ databases">
        <authorList>
            <person name="Woo C.Y."/>
        </authorList>
    </citation>
    <scope>NUCLEOTIDE SEQUENCE</scope>
    <source>
        <strain evidence="7">CYS-02</strain>
    </source>
</reference>
<dbReference type="CDD" id="cd10147">
    <property type="entry name" value="Wzt_C-like"/>
    <property type="match status" value="1"/>
</dbReference>
<feature type="domain" description="ABC transporter" evidence="6">
    <location>
        <begin position="21"/>
        <end position="245"/>
    </location>
</feature>
<gene>
    <name evidence="7" type="ORF">MMF98_01495</name>
</gene>
<keyword evidence="3" id="KW-1003">Cell membrane</keyword>
<dbReference type="InterPro" id="IPR003593">
    <property type="entry name" value="AAA+_ATPase"/>
</dbReference>
<comment type="similarity">
    <text evidence="1">Belongs to the ABC transporter superfamily.</text>
</comment>
<dbReference type="PROSITE" id="PS00211">
    <property type="entry name" value="ABC_TRANSPORTER_1"/>
    <property type="match status" value="1"/>
</dbReference>
<dbReference type="InterPro" id="IPR003439">
    <property type="entry name" value="ABC_transporter-like_ATP-bd"/>
</dbReference>
<evidence type="ECO:0000256" key="4">
    <source>
        <dbReference type="ARBA" id="ARBA00022741"/>
    </source>
</evidence>
<evidence type="ECO:0000313" key="7">
    <source>
        <dbReference type="EMBL" id="MCJ0761873.1"/>
    </source>
</evidence>
<name>A0A9X1VWI3_9BURK</name>
<evidence type="ECO:0000256" key="2">
    <source>
        <dbReference type="ARBA" id="ARBA00022448"/>
    </source>
</evidence>
<keyword evidence="3" id="KW-0472">Membrane</keyword>
<dbReference type="Pfam" id="PF00005">
    <property type="entry name" value="ABC_tran"/>
    <property type="match status" value="1"/>
</dbReference>
<dbReference type="SUPFAM" id="SSF52540">
    <property type="entry name" value="P-loop containing nucleoside triphosphate hydrolases"/>
    <property type="match status" value="1"/>
</dbReference>
<dbReference type="InterPro" id="IPR017871">
    <property type="entry name" value="ABC_transporter-like_CS"/>
</dbReference>
<keyword evidence="2" id="KW-0813">Transport</keyword>
<dbReference type="PROSITE" id="PS50893">
    <property type="entry name" value="ABC_TRANSPORTER_2"/>
    <property type="match status" value="1"/>
</dbReference>
<evidence type="ECO:0000256" key="5">
    <source>
        <dbReference type="ARBA" id="ARBA00022840"/>
    </source>
</evidence>
<dbReference type="InterPro" id="IPR015860">
    <property type="entry name" value="ABC_transpr_TagH-like"/>
</dbReference>
<dbReference type="InterPro" id="IPR050683">
    <property type="entry name" value="Bact_Polysacc_Export_ATP-bd"/>
</dbReference>
<dbReference type="InterPro" id="IPR029439">
    <property type="entry name" value="Wzt_C"/>
</dbReference>
<dbReference type="RefSeq" id="WP_243303579.1">
    <property type="nucleotide sequence ID" value="NZ_JALGBI010000001.1"/>
</dbReference>
<keyword evidence="4" id="KW-0547">Nucleotide-binding</keyword>
<dbReference type="PANTHER" id="PTHR46743">
    <property type="entry name" value="TEICHOIC ACIDS EXPORT ATP-BINDING PROTEIN TAGH"/>
    <property type="match status" value="1"/>
</dbReference>
<dbReference type="GO" id="GO:0005524">
    <property type="term" value="F:ATP binding"/>
    <property type="evidence" value="ECO:0007669"/>
    <property type="project" value="UniProtKB-KW"/>
</dbReference>
<dbReference type="EMBL" id="JALGBI010000001">
    <property type="protein sequence ID" value="MCJ0761873.1"/>
    <property type="molecule type" value="Genomic_DNA"/>
</dbReference>
<dbReference type="GO" id="GO:0016887">
    <property type="term" value="F:ATP hydrolysis activity"/>
    <property type="evidence" value="ECO:0007669"/>
    <property type="project" value="InterPro"/>
</dbReference>
<protein>
    <submittedName>
        <fullName evidence="7">ABC transporter ATP-binding protein</fullName>
    </submittedName>
</protein>
<dbReference type="AlphaFoldDB" id="A0A9X1VWI3"/>
<dbReference type="Proteomes" id="UP001139447">
    <property type="component" value="Unassembled WGS sequence"/>
</dbReference>
<evidence type="ECO:0000313" key="8">
    <source>
        <dbReference type="Proteomes" id="UP001139447"/>
    </source>
</evidence>
<dbReference type="Gene3D" id="3.40.50.300">
    <property type="entry name" value="P-loop containing nucleotide triphosphate hydrolases"/>
    <property type="match status" value="1"/>
</dbReference>
<evidence type="ECO:0000259" key="6">
    <source>
        <dbReference type="PROSITE" id="PS50893"/>
    </source>
</evidence>
<dbReference type="GO" id="GO:0140359">
    <property type="term" value="F:ABC-type transporter activity"/>
    <property type="evidence" value="ECO:0007669"/>
    <property type="project" value="InterPro"/>
</dbReference>
<dbReference type="Pfam" id="PF14524">
    <property type="entry name" value="Wzt_C"/>
    <property type="match status" value="1"/>
</dbReference>
<comment type="caution">
    <text evidence="7">The sequence shown here is derived from an EMBL/GenBank/DDBJ whole genome shotgun (WGS) entry which is preliminary data.</text>
</comment>
<keyword evidence="8" id="KW-1185">Reference proteome</keyword>
<sequence length="411" mass="44304">MGQICVAGVGKAYKSYPSHWSRLAEWVIPFGRRRHTTKWVLRGIDFTIEPGEAVGLIGINGAGKSTLLKLITGTTQPTEGSIAANGRVAALLELGMGFHPDYTGRENILMAGQLLGISTADIETLMPDIEAFAEIGDYIDEPARVYSSGMQMRLAFSIATAQRPDILIVDEALSVGDAYFQHKSFQRIRSFNEQGTTLLLVSHDKAAIQAICTRAILLNDGGIAFQGEPEAVMDYYNVLIADKEGKTLRQETGSEGAIRTSSGTGEATMAGVALLDAEGGEVELVGVGQPVRLRIGVNVHAPIEELTIGYQIKDRLGQVIFGTNTAHLGQPVSNARPGETIEAVFAFEARLGNGSYSIAISLHSGTVHIGSNYGWYDRALMFEIKNTDQDFFIGTGWLPPVAVISRTSTER</sequence>
<evidence type="ECO:0000256" key="1">
    <source>
        <dbReference type="ARBA" id="ARBA00005417"/>
    </source>
</evidence>
<proteinExistence type="inferred from homology"/>
<dbReference type="CDD" id="cd03220">
    <property type="entry name" value="ABC_KpsT_Wzt"/>
    <property type="match status" value="1"/>
</dbReference>
<dbReference type="PANTHER" id="PTHR46743:SF2">
    <property type="entry name" value="TEICHOIC ACIDS EXPORT ATP-BINDING PROTEIN TAGH"/>
    <property type="match status" value="1"/>
</dbReference>
<dbReference type="Gene3D" id="2.70.50.60">
    <property type="entry name" value="abc- transporter (atp binding component) like domain"/>
    <property type="match status" value="1"/>
</dbReference>
<organism evidence="7 8">
    <name type="scientific">Variovorax terrae</name>
    <dbReference type="NCBI Taxonomy" id="2923278"/>
    <lineage>
        <taxon>Bacteria</taxon>
        <taxon>Pseudomonadati</taxon>
        <taxon>Pseudomonadota</taxon>
        <taxon>Betaproteobacteria</taxon>
        <taxon>Burkholderiales</taxon>
        <taxon>Comamonadaceae</taxon>
        <taxon>Variovorax</taxon>
    </lineage>
</organism>
<dbReference type="GO" id="GO:0016020">
    <property type="term" value="C:membrane"/>
    <property type="evidence" value="ECO:0007669"/>
    <property type="project" value="InterPro"/>
</dbReference>